<dbReference type="PANTHER" id="PTHR11785:SF528">
    <property type="entry name" value="AMINO ACID TRANSPORTER PROTEIN JHI-21"/>
    <property type="match status" value="1"/>
</dbReference>
<keyword evidence="4" id="KW-1185">Reference proteome</keyword>
<sequence>MATEKKALPEQTPPPSAQDKAASTESPKDDGGVKLQKELGLLEGVAMIVGIVIGSGIFVSPKGVILYAGSVGMSLAVWAACGLIAMIGALCFAELGESG</sequence>
<keyword evidence="2" id="KW-1133">Transmembrane helix</keyword>
<dbReference type="STRING" id="6689.A0A423U5Z0"/>
<evidence type="ECO:0000313" key="4">
    <source>
        <dbReference type="Proteomes" id="UP000283509"/>
    </source>
</evidence>
<accession>A0A423U5Z0</accession>
<keyword evidence="2" id="KW-0472">Membrane</keyword>
<dbReference type="EMBL" id="QCYY01000591">
    <property type="protein sequence ID" value="ROT84113.1"/>
    <property type="molecule type" value="Genomic_DNA"/>
</dbReference>
<dbReference type="OrthoDB" id="6350131at2759"/>
<comment type="caution">
    <text evidence="3">The sequence shown here is derived from an EMBL/GenBank/DDBJ whole genome shotgun (WGS) entry which is preliminary data.</text>
</comment>
<dbReference type="Gene3D" id="1.20.1740.10">
    <property type="entry name" value="Amino acid/polyamine transporter I"/>
    <property type="match status" value="1"/>
</dbReference>
<reference evidence="3 4" key="2">
    <citation type="submission" date="2019-01" db="EMBL/GenBank/DDBJ databases">
        <title>The decoding of complex shrimp genome reveals the adaptation for benthos swimmer, frequently molting mechanism and breeding impact on genome.</title>
        <authorList>
            <person name="Sun Y."/>
            <person name="Gao Y."/>
            <person name="Yu Y."/>
        </authorList>
    </citation>
    <scope>NUCLEOTIDE SEQUENCE [LARGE SCALE GENOMIC DNA]</scope>
    <source>
        <tissue evidence="3">Muscle</tissue>
    </source>
</reference>
<keyword evidence="2" id="KW-0812">Transmembrane</keyword>
<evidence type="ECO:0000256" key="2">
    <source>
        <dbReference type="SAM" id="Phobius"/>
    </source>
</evidence>
<dbReference type="AlphaFoldDB" id="A0A423U5Z0"/>
<dbReference type="InterPro" id="IPR050598">
    <property type="entry name" value="AminoAcid_Transporter"/>
</dbReference>
<reference evidence="3 4" key="1">
    <citation type="submission" date="2018-04" db="EMBL/GenBank/DDBJ databases">
        <authorList>
            <person name="Zhang X."/>
            <person name="Yuan J."/>
            <person name="Li F."/>
            <person name="Xiang J."/>
        </authorList>
    </citation>
    <scope>NUCLEOTIDE SEQUENCE [LARGE SCALE GENOMIC DNA]</scope>
    <source>
        <tissue evidence="3">Muscle</tissue>
    </source>
</reference>
<dbReference type="Proteomes" id="UP000283509">
    <property type="component" value="Unassembled WGS sequence"/>
</dbReference>
<feature type="transmembrane region" description="Helical" evidence="2">
    <location>
        <begin position="65"/>
        <end position="93"/>
    </location>
</feature>
<dbReference type="PANTHER" id="PTHR11785">
    <property type="entry name" value="AMINO ACID TRANSPORTER"/>
    <property type="match status" value="1"/>
</dbReference>
<name>A0A423U5Z0_PENVA</name>
<dbReference type="GO" id="GO:0015179">
    <property type="term" value="F:L-amino acid transmembrane transporter activity"/>
    <property type="evidence" value="ECO:0007669"/>
    <property type="project" value="TreeGrafter"/>
</dbReference>
<protein>
    <submittedName>
        <fullName evidence="3">Putative Y+L amino acid transporter 2</fullName>
    </submittedName>
</protein>
<evidence type="ECO:0000313" key="3">
    <source>
        <dbReference type="EMBL" id="ROT84113.1"/>
    </source>
</evidence>
<evidence type="ECO:0000256" key="1">
    <source>
        <dbReference type="SAM" id="MobiDB-lite"/>
    </source>
</evidence>
<gene>
    <name evidence="3" type="ORF">C7M84_022689</name>
</gene>
<proteinExistence type="predicted"/>
<feature type="transmembrane region" description="Helical" evidence="2">
    <location>
        <begin position="39"/>
        <end position="59"/>
    </location>
</feature>
<organism evidence="3 4">
    <name type="scientific">Penaeus vannamei</name>
    <name type="common">Whiteleg shrimp</name>
    <name type="synonym">Litopenaeus vannamei</name>
    <dbReference type="NCBI Taxonomy" id="6689"/>
    <lineage>
        <taxon>Eukaryota</taxon>
        <taxon>Metazoa</taxon>
        <taxon>Ecdysozoa</taxon>
        <taxon>Arthropoda</taxon>
        <taxon>Crustacea</taxon>
        <taxon>Multicrustacea</taxon>
        <taxon>Malacostraca</taxon>
        <taxon>Eumalacostraca</taxon>
        <taxon>Eucarida</taxon>
        <taxon>Decapoda</taxon>
        <taxon>Dendrobranchiata</taxon>
        <taxon>Penaeoidea</taxon>
        <taxon>Penaeidae</taxon>
        <taxon>Penaeus</taxon>
    </lineage>
</organism>
<feature type="region of interest" description="Disordered" evidence="1">
    <location>
        <begin position="1"/>
        <end position="32"/>
    </location>
</feature>